<feature type="transmembrane region" description="Helical" evidence="1">
    <location>
        <begin position="47"/>
        <end position="64"/>
    </location>
</feature>
<dbReference type="Proteomes" id="UP000469890">
    <property type="component" value="Unassembled WGS sequence"/>
</dbReference>
<dbReference type="AlphaFoldDB" id="A0A8H4BTD6"/>
<evidence type="ECO:0000313" key="2">
    <source>
        <dbReference type="EMBL" id="KAF1807082.1"/>
    </source>
</evidence>
<dbReference type="EMBL" id="JAAECE010000001">
    <property type="protein sequence ID" value="KAF1807082.1"/>
    <property type="molecule type" value="Genomic_DNA"/>
</dbReference>
<keyword evidence="1" id="KW-0472">Membrane</keyword>
<comment type="caution">
    <text evidence="2">The sequence shown here is derived from an EMBL/GenBank/DDBJ whole genome shotgun (WGS) entry which is preliminary data.</text>
</comment>
<evidence type="ECO:0000256" key="1">
    <source>
        <dbReference type="SAM" id="Phobius"/>
    </source>
</evidence>
<gene>
    <name evidence="2" type="ORF">FB192DRAFT_1016893</name>
</gene>
<accession>A0A8H4BTD6</accession>
<protein>
    <submittedName>
        <fullName evidence="2">Uncharacterized protein</fullName>
    </submittedName>
</protein>
<sequence length="65" mass="7332">MRSYGIKCDIMPQHLLSLFLFFSSSPFPLSILGVLNKLSSDQVLMDMLIYICISGLMNLGRCVFL</sequence>
<feature type="transmembrane region" description="Helical" evidence="1">
    <location>
        <begin position="15"/>
        <end position="35"/>
    </location>
</feature>
<organism evidence="2 3">
    <name type="scientific">Mucor circinelloides f. lusitanicus</name>
    <name type="common">Mucor racemosus var. lusitanicus</name>
    <dbReference type="NCBI Taxonomy" id="29924"/>
    <lineage>
        <taxon>Eukaryota</taxon>
        <taxon>Fungi</taxon>
        <taxon>Fungi incertae sedis</taxon>
        <taxon>Mucoromycota</taxon>
        <taxon>Mucoromycotina</taxon>
        <taxon>Mucoromycetes</taxon>
        <taxon>Mucorales</taxon>
        <taxon>Mucorineae</taxon>
        <taxon>Mucoraceae</taxon>
        <taxon>Mucor</taxon>
    </lineage>
</organism>
<reference evidence="2 3" key="1">
    <citation type="submission" date="2019-09" db="EMBL/GenBank/DDBJ databases">
        <authorList>
            <consortium name="DOE Joint Genome Institute"/>
            <person name="Mondo S.J."/>
            <person name="Navarro-Mendoza M.I."/>
            <person name="Perez-Arques C."/>
            <person name="Panchal S."/>
            <person name="Nicolas F.E."/>
            <person name="Ganguly P."/>
            <person name="Pangilinan J."/>
            <person name="Grigoriev I."/>
            <person name="Heitman J."/>
            <person name="Sanya K."/>
            <person name="Garre V."/>
        </authorList>
    </citation>
    <scope>NUCLEOTIDE SEQUENCE [LARGE SCALE GENOMIC DNA]</scope>
    <source>
        <strain evidence="2 3">MU402</strain>
    </source>
</reference>
<proteinExistence type="predicted"/>
<evidence type="ECO:0000313" key="3">
    <source>
        <dbReference type="Proteomes" id="UP000469890"/>
    </source>
</evidence>
<name>A0A8H4BTD6_MUCCL</name>
<keyword evidence="1" id="KW-0812">Transmembrane</keyword>
<keyword evidence="1" id="KW-1133">Transmembrane helix</keyword>